<feature type="region of interest" description="Disordered" evidence="1">
    <location>
        <begin position="112"/>
        <end position="133"/>
    </location>
</feature>
<evidence type="ECO:0000256" key="1">
    <source>
        <dbReference type="SAM" id="MobiDB-lite"/>
    </source>
</evidence>
<evidence type="ECO:0000313" key="3">
    <source>
        <dbReference type="Proteomes" id="UP000054821"/>
    </source>
</evidence>
<accession>A0A2P4ZFD5</accession>
<keyword evidence="3" id="KW-1185">Reference proteome</keyword>
<feature type="region of interest" description="Disordered" evidence="1">
    <location>
        <begin position="173"/>
        <end position="192"/>
    </location>
</feature>
<dbReference type="AlphaFoldDB" id="A0A2P4ZFD5"/>
<evidence type="ECO:0000313" key="2">
    <source>
        <dbReference type="EMBL" id="PON23004.1"/>
    </source>
</evidence>
<dbReference type="EMBL" id="JPDN02000032">
    <property type="protein sequence ID" value="PON23004.1"/>
    <property type="molecule type" value="Genomic_DNA"/>
</dbReference>
<dbReference type="GeneID" id="29989266"/>
<feature type="region of interest" description="Disordered" evidence="1">
    <location>
        <begin position="14"/>
        <end position="79"/>
    </location>
</feature>
<dbReference type="Proteomes" id="UP000054821">
    <property type="component" value="Unassembled WGS sequence"/>
</dbReference>
<feature type="region of interest" description="Disordered" evidence="1">
    <location>
        <begin position="201"/>
        <end position="231"/>
    </location>
</feature>
<name>A0A2P4ZFD5_9HYPO</name>
<reference evidence="2 3" key="1">
    <citation type="journal article" date="2016" name="Genome Announc.">
        <title>Draft Whole-Genome Sequence of Trichoderma gamsii T6085, a Promising Biocontrol Agent of Fusarium Head Blight on Wheat.</title>
        <authorList>
            <person name="Baroncelli R."/>
            <person name="Zapparata A."/>
            <person name="Piaggeschi G."/>
            <person name="Sarrocco S."/>
            <person name="Vannacci G."/>
        </authorList>
    </citation>
    <scope>NUCLEOTIDE SEQUENCE [LARGE SCALE GENOMIC DNA]</scope>
    <source>
        <strain evidence="2 3">T6085</strain>
    </source>
</reference>
<proteinExistence type="predicted"/>
<sequence>MSLRLLRPLPMPPKPPFFPSGWRNPRLPPGLAAEQQWCSRTPPAPHPSSAAAAPAPAEPSPGTPAGVPRPATGTPPAGRQTWATAVDTALINLTFQLVQIWGSIAFVTTVSMRPEPPRRGRRRRPPQPPRRPLLSRELEATMILSITSRFVASISAATVAAVVVTPALNSSVGVPGPAGRAPPATKQSGAASIEVACSVSRKRRLSTKPESKENNLNTGGIISAKGPGKGG</sequence>
<organism evidence="2 3">
    <name type="scientific">Trichoderma gamsii</name>
    <dbReference type="NCBI Taxonomy" id="398673"/>
    <lineage>
        <taxon>Eukaryota</taxon>
        <taxon>Fungi</taxon>
        <taxon>Dikarya</taxon>
        <taxon>Ascomycota</taxon>
        <taxon>Pezizomycotina</taxon>
        <taxon>Sordariomycetes</taxon>
        <taxon>Hypocreomycetidae</taxon>
        <taxon>Hypocreales</taxon>
        <taxon>Hypocreaceae</taxon>
        <taxon>Trichoderma</taxon>
    </lineage>
</organism>
<protein>
    <submittedName>
        <fullName evidence="2">Uncharacterized protein</fullName>
    </submittedName>
</protein>
<dbReference type="RefSeq" id="XP_024404997.1">
    <property type="nucleotide sequence ID" value="XM_024550227.1"/>
</dbReference>
<gene>
    <name evidence="2" type="ORF">TGAM01_v208009</name>
</gene>
<feature type="compositionally biased region" description="Low complexity" evidence="1">
    <location>
        <begin position="173"/>
        <end position="184"/>
    </location>
</feature>
<comment type="caution">
    <text evidence="2">The sequence shown here is derived from an EMBL/GenBank/DDBJ whole genome shotgun (WGS) entry which is preliminary data.</text>
</comment>